<keyword evidence="5" id="KW-1185">Reference proteome</keyword>
<dbReference type="InterPro" id="IPR003439">
    <property type="entry name" value="ABC_transporter-like_ATP-bd"/>
</dbReference>
<keyword evidence="1" id="KW-0547">Nucleotide-binding</keyword>
<dbReference type="PANTHER" id="PTHR43158:SF10">
    <property type="entry name" value="ABC TRANSPORTER ATP-BINDING PROTEIN YTRB"/>
    <property type="match status" value="1"/>
</dbReference>
<dbReference type="GO" id="GO:0016887">
    <property type="term" value="F:ATP hydrolysis activity"/>
    <property type="evidence" value="ECO:0007669"/>
    <property type="project" value="InterPro"/>
</dbReference>
<dbReference type="InterPro" id="IPR003593">
    <property type="entry name" value="AAA+_ATPase"/>
</dbReference>
<evidence type="ECO:0000256" key="1">
    <source>
        <dbReference type="ARBA" id="ARBA00022741"/>
    </source>
</evidence>
<dbReference type="PROSITE" id="PS50893">
    <property type="entry name" value="ABC_TRANSPORTER_2"/>
    <property type="match status" value="1"/>
</dbReference>
<evidence type="ECO:0000256" key="2">
    <source>
        <dbReference type="ARBA" id="ARBA00022840"/>
    </source>
</evidence>
<dbReference type="EMBL" id="AWVP01000074">
    <property type="protein sequence ID" value="ERK57064.1"/>
    <property type="molecule type" value="Genomic_DNA"/>
</dbReference>
<dbReference type="InterPro" id="IPR027417">
    <property type="entry name" value="P-loop_NTPase"/>
</dbReference>
<feature type="domain" description="ABC transporter" evidence="3">
    <location>
        <begin position="3"/>
        <end position="224"/>
    </location>
</feature>
<dbReference type="AlphaFoldDB" id="U2QLI3"/>
<accession>U2QLI3</accession>
<evidence type="ECO:0000259" key="3">
    <source>
        <dbReference type="PROSITE" id="PS50893"/>
    </source>
</evidence>
<comment type="caution">
    <text evidence="4">The sequence shown here is derived from an EMBL/GenBank/DDBJ whole genome shotgun (WGS) entry which is preliminary data.</text>
</comment>
<sequence length="282" mass="32392">MKLKIKNLSKSFGKKKILSNISFSVGNSEVVAVIGRNGSGKTTLFKLIAGIYDLKEGEMFIDETDLQDIKNEIIYSPDKFNYFENEKIKNIIRYYELSYPKFSKEYFIAEIEKNKIDLDTRVSELSKGQKAILSVILSFSCKTCFVLLDEPFDGIDVLNINLIIDYIIEAQENGVGILISSHQLAYIENISNKIIYLDNKDYLTKEVNPTDYIKYQLVYKEEIPQNLLQNENIAVINNIGRVYTVITYGDNDKLIKDSGALQYDKLPVTLEDIFILRNREGR</sequence>
<dbReference type="HOGENOM" id="CLU_000604_1_2_9"/>
<keyword evidence="2 4" id="KW-0067">ATP-binding</keyword>
<dbReference type="SMART" id="SM00382">
    <property type="entry name" value="AAA"/>
    <property type="match status" value="1"/>
</dbReference>
<dbReference type="SUPFAM" id="SSF52540">
    <property type="entry name" value="P-loop containing nucleoside triphosphate hydrolases"/>
    <property type="match status" value="1"/>
</dbReference>
<dbReference type="Pfam" id="PF00005">
    <property type="entry name" value="ABC_tran"/>
    <property type="match status" value="1"/>
</dbReference>
<reference evidence="4 5" key="1">
    <citation type="submission" date="2013-08" db="EMBL/GenBank/DDBJ databases">
        <authorList>
            <person name="Weinstock G."/>
            <person name="Sodergren E."/>
            <person name="Wylie T."/>
            <person name="Fulton L."/>
            <person name="Fulton R."/>
            <person name="Fronick C."/>
            <person name="O'Laughlin M."/>
            <person name="Godfrey J."/>
            <person name="Miner T."/>
            <person name="Herter B."/>
            <person name="Appelbaum E."/>
            <person name="Cordes M."/>
            <person name="Lek S."/>
            <person name="Wollam A."/>
            <person name="Pepin K.H."/>
            <person name="Palsikar V.B."/>
            <person name="Mitreva M."/>
            <person name="Wilson R.K."/>
        </authorList>
    </citation>
    <scope>NUCLEOTIDE SEQUENCE [LARGE SCALE GENOMIC DNA]</scope>
    <source>
        <strain evidence="4 5">ATCC 700627</strain>
    </source>
</reference>
<dbReference type="PATRIC" id="fig|1321820.3.peg.1166"/>
<gene>
    <name evidence="4" type="ORF">HMPREF1983_01204</name>
</gene>
<evidence type="ECO:0000313" key="5">
    <source>
        <dbReference type="Proteomes" id="UP000016637"/>
    </source>
</evidence>
<dbReference type="eggNOG" id="COG1131">
    <property type="taxonomic scope" value="Bacteria"/>
</dbReference>
<name>U2QLI3_9BACL</name>
<dbReference type="Gene3D" id="3.40.50.300">
    <property type="entry name" value="P-loop containing nucleotide triphosphate hydrolases"/>
    <property type="match status" value="1"/>
</dbReference>
<evidence type="ECO:0000313" key="4">
    <source>
        <dbReference type="EMBL" id="ERK57064.1"/>
    </source>
</evidence>
<organism evidence="4 5">
    <name type="scientific">Gemella bergeri ATCC 700627</name>
    <dbReference type="NCBI Taxonomy" id="1321820"/>
    <lineage>
        <taxon>Bacteria</taxon>
        <taxon>Bacillati</taxon>
        <taxon>Bacillota</taxon>
        <taxon>Bacilli</taxon>
        <taxon>Bacillales</taxon>
        <taxon>Gemellaceae</taxon>
        <taxon>Gemella</taxon>
    </lineage>
</organism>
<dbReference type="RefSeq" id="WP_021752382.1">
    <property type="nucleotide sequence ID" value="NZ_KI271800.1"/>
</dbReference>
<protein>
    <submittedName>
        <fullName evidence="4">ABC transporter, ATP-binding protein</fullName>
    </submittedName>
</protein>
<dbReference type="GO" id="GO:0005524">
    <property type="term" value="F:ATP binding"/>
    <property type="evidence" value="ECO:0007669"/>
    <property type="project" value="UniProtKB-KW"/>
</dbReference>
<proteinExistence type="predicted"/>
<dbReference type="Proteomes" id="UP000016637">
    <property type="component" value="Unassembled WGS sequence"/>
</dbReference>
<dbReference type="PANTHER" id="PTHR43158">
    <property type="entry name" value="SKFA PEPTIDE EXPORT ATP-BINDING PROTEIN SKFE"/>
    <property type="match status" value="1"/>
</dbReference>